<keyword evidence="2" id="KW-1185">Reference proteome</keyword>
<proteinExistence type="predicted"/>
<reference evidence="2" key="1">
    <citation type="submission" date="2009-12" db="EMBL/GenBank/DDBJ databases">
        <title>Sequence of Clostridiales genomosp. BVAB3 str. UPII9-5.</title>
        <authorList>
            <person name="Madupu R."/>
            <person name="Durkin A.S."/>
            <person name="Torralba M."/>
            <person name="Methe B."/>
            <person name="Sutton G.G."/>
            <person name="Strausberg R.L."/>
            <person name="Nelson K.E."/>
        </authorList>
    </citation>
    <scope>NUCLEOTIDE SEQUENCE [LARGE SCALE GENOMIC DNA]</scope>
    <source>
        <strain evidence="2">UPII9-5</strain>
    </source>
</reference>
<dbReference type="HOGENOM" id="CLU_3329744_0_0_9"/>
<name>D3R111_MAGIU</name>
<protein>
    <submittedName>
        <fullName evidence="1">Uncharacterized protein</fullName>
    </submittedName>
</protein>
<evidence type="ECO:0000313" key="2">
    <source>
        <dbReference type="Proteomes" id="UP000008234"/>
    </source>
</evidence>
<dbReference type="KEGG" id="clo:HMPREF0868_0544"/>
<dbReference type="AlphaFoldDB" id="D3R111"/>
<organism evidence="1 2">
    <name type="scientific">Mageeibacillus indolicus (strain UPII9-5)</name>
    <name type="common">Clostridiales genomosp. BVAB3 (strain UPII9-5)</name>
    <dbReference type="NCBI Taxonomy" id="699246"/>
    <lineage>
        <taxon>Bacteria</taxon>
        <taxon>Bacillati</taxon>
        <taxon>Bacillota</taxon>
        <taxon>Clostridia</taxon>
        <taxon>Eubacteriales</taxon>
        <taxon>Oscillospiraceae</taxon>
        <taxon>Mageeibacillus</taxon>
    </lineage>
</organism>
<dbReference type="Proteomes" id="UP000008234">
    <property type="component" value="Chromosome"/>
</dbReference>
<accession>D3R111</accession>
<evidence type="ECO:0000313" key="1">
    <source>
        <dbReference type="EMBL" id="ADC91695.1"/>
    </source>
</evidence>
<gene>
    <name evidence="1" type="ordered locus">HMPREF0868_0544</name>
</gene>
<dbReference type="STRING" id="699246.HMPREF0868_0544"/>
<dbReference type="EMBL" id="CP001850">
    <property type="protein sequence ID" value="ADC91695.1"/>
    <property type="molecule type" value="Genomic_DNA"/>
</dbReference>
<sequence>MSPSVLIFRLTLLRLLVNRAVDRTAVVQLSAGSRDILD</sequence>